<proteinExistence type="predicted"/>
<dbReference type="Pfam" id="PF13875">
    <property type="entry name" value="DUF4202"/>
    <property type="match status" value="1"/>
</dbReference>
<keyword evidence="2" id="KW-1185">Reference proteome</keyword>
<name>A0ABU0VZS4_9RHOB</name>
<evidence type="ECO:0000313" key="1">
    <source>
        <dbReference type="EMBL" id="MDQ2066390.1"/>
    </source>
</evidence>
<reference evidence="1 2" key="1">
    <citation type="submission" date="2023-08" db="EMBL/GenBank/DDBJ databases">
        <title>Characterization of two Paracoccaceae strains isolated from Phycosphere and proposal of Xinfangfangia lacusdiani sp. nov.</title>
        <authorList>
            <person name="Deng Y."/>
            <person name="Zhang Y.Q."/>
        </authorList>
    </citation>
    <scope>NUCLEOTIDE SEQUENCE [LARGE SCALE GENOMIC DNA]</scope>
    <source>
        <strain evidence="1 2">CPCC 101601</strain>
    </source>
</reference>
<sequence>MTLAAQTPDLPRALALIDAANAADPNLEAGEPAALLYGQRMTEELDRLFPDADPILRIAARGQHVERWLLPRSSYPMGKPGYLEWRREQGRRHAERVAGIMAEAGFPEADQQRAGTLLRKEGIKRDALVQALEDVICFTFLRWYFEPFAATRPAEDIPGIVEKTARKMSPEARARVLAEFPLPEALAAAFRDENPR</sequence>
<dbReference type="PANTHER" id="PTHR41729">
    <property type="entry name" value="GLUTAMYL-TRNA SYNTHETASE"/>
    <property type="match status" value="1"/>
</dbReference>
<protein>
    <submittedName>
        <fullName evidence="1">DUF4202 domain-containing protein</fullName>
    </submittedName>
</protein>
<dbReference type="Proteomes" id="UP001239680">
    <property type="component" value="Unassembled WGS sequence"/>
</dbReference>
<comment type="caution">
    <text evidence="1">The sequence shown here is derived from an EMBL/GenBank/DDBJ whole genome shotgun (WGS) entry which is preliminary data.</text>
</comment>
<dbReference type="RefSeq" id="WP_306680086.1">
    <property type="nucleotide sequence ID" value="NZ_JAVDBT010000006.1"/>
</dbReference>
<accession>A0ABU0VZS4</accession>
<gene>
    <name evidence="1" type="ORF">Q9295_08400</name>
</gene>
<organism evidence="1 2">
    <name type="scientific">Pseudogemmobacter lacusdianii</name>
    <dbReference type="NCBI Taxonomy" id="3069608"/>
    <lineage>
        <taxon>Bacteria</taxon>
        <taxon>Pseudomonadati</taxon>
        <taxon>Pseudomonadota</taxon>
        <taxon>Alphaproteobacteria</taxon>
        <taxon>Rhodobacterales</taxon>
        <taxon>Paracoccaceae</taxon>
        <taxon>Pseudogemmobacter</taxon>
    </lineage>
</organism>
<dbReference type="PANTHER" id="PTHR41729:SF1">
    <property type="entry name" value="GLUTAMYL-TRNA SYNTHETASE"/>
    <property type="match status" value="1"/>
</dbReference>
<dbReference type="InterPro" id="IPR025255">
    <property type="entry name" value="DUF4202"/>
</dbReference>
<evidence type="ECO:0000313" key="2">
    <source>
        <dbReference type="Proteomes" id="UP001239680"/>
    </source>
</evidence>
<dbReference type="EMBL" id="JAVDBT010000006">
    <property type="protein sequence ID" value="MDQ2066390.1"/>
    <property type="molecule type" value="Genomic_DNA"/>
</dbReference>